<dbReference type="InterPro" id="IPR009050">
    <property type="entry name" value="Globin-like_sf"/>
</dbReference>
<dbReference type="GO" id="GO:0016491">
    <property type="term" value="F:oxidoreductase activity"/>
    <property type="evidence" value="ECO:0007669"/>
    <property type="project" value="UniProtKB-KW"/>
</dbReference>
<dbReference type="GO" id="GO:0046872">
    <property type="term" value="F:metal ion binding"/>
    <property type="evidence" value="ECO:0007669"/>
    <property type="project" value="UniProtKB-KW"/>
</dbReference>
<dbReference type="Gene3D" id="6.10.140.2100">
    <property type="match status" value="1"/>
</dbReference>
<evidence type="ECO:0000256" key="12">
    <source>
        <dbReference type="ARBA" id="ARBA00044514"/>
    </source>
</evidence>
<feature type="domain" description="Globin" evidence="17">
    <location>
        <begin position="1"/>
        <end position="141"/>
    </location>
</feature>
<keyword evidence="7 16" id="KW-0479">Metal-binding</keyword>
<protein>
    <recommendedName>
        <fullName evidence="2 16">Myoglobin</fullName>
    </recommendedName>
</protein>
<keyword evidence="9 16" id="KW-0408">Iron</keyword>
<accession>A0A4U5U2A6</accession>
<evidence type="ECO:0000256" key="1">
    <source>
        <dbReference type="ARBA" id="ARBA00008705"/>
    </source>
</evidence>
<comment type="catalytic activity">
    <reaction evidence="13">
        <text>Fe(III)-heme b-[protein] + nitric oxide + H2O = Fe(II)-heme b-[protein] + nitrite + 2 H(+)</text>
        <dbReference type="Rhea" id="RHEA:77711"/>
        <dbReference type="Rhea" id="RHEA-COMP:18975"/>
        <dbReference type="Rhea" id="RHEA-COMP:18976"/>
        <dbReference type="ChEBI" id="CHEBI:15377"/>
        <dbReference type="ChEBI" id="CHEBI:15378"/>
        <dbReference type="ChEBI" id="CHEBI:16301"/>
        <dbReference type="ChEBI" id="CHEBI:16480"/>
        <dbReference type="ChEBI" id="CHEBI:55376"/>
        <dbReference type="ChEBI" id="CHEBI:60344"/>
    </reaction>
    <physiologicalReaction direction="right-to-left" evidence="13">
        <dbReference type="Rhea" id="RHEA:77713"/>
    </physiologicalReaction>
</comment>
<evidence type="ECO:0000256" key="13">
    <source>
        <dbReference type="ARBA" id="ARBA00048118"/>
    </source>
</evidence>
<keyword evidence="5 15" id="KW-0349">Heme</keyword>
<dbReference type="InterPro" id="IPR000971">
    <property type="entry name" value="Globin"/>
</dbReference>
<dbReference type="GO" id="GO:0020037">
    <property type="term" value="F:heme binding"/>
    <property type="evidence" value="ECO:0007669"/>
    <property type="project" value="UniProtKB-UniRule"/>
</dbReference>
<comment type="similarity">
    <text evidence="1 15">Belongs to the globin family.</text>
</comment>
<evidence type="ECO:0000256" key="4">
    <source>
        <dbReference type="ARBA" id="ARBA00022490"/>
    </source>
</evidence>
<dbReference type="GO" id="GO:0019825">
    <property type="term" value="F:oxygen binding"/>
    <property type="evidence" value="ECO:0007669"/>
    <property type="project" value="UniProtKB-UniRule"/>
</dbReference>
<dbReference type="Pfam" id="PF00042">
    <property type="entry name" value="Globin"/>
    <property type="match status" value="1"/>
</dbReference>
<evidence type="ECO:0000256" key="2">
    <source>
        <dbReference type="ARBA" id="ARBA00019044"/>
    </source>
</evidence>
<dbReference type="EMBL" id="CM014080">
    <property type="protein sequence ID" value="TKS68069.1"/>
    <property type="molecule type" value="Genomic_DNA"/>
</dbReference>
<evidence type="ECO:0000256" key="8">
    <source>
        <dbReference type="ARBA" id="ARBA00023002"/>
    </source>
</evidence>
<dbReference type="AlphaFoldDB" id="A0A4U5U2A6"/>
<name>A0A4U5U2A6_COLLU</name>
<keyword evidence="4" id="KW-0963">Cytoplasm</keyword>
<comment type="catalytic activity">
    <reaction evidence="14">
        <text>H2O2 + AH2 = A + 2 H2O</text>
        <dbReference type="Rhea" id="RHEA:30275"/>
        <dbReference type="ChEBI" id="CHEBI:13193"/>
        <dbReference type="ChEBI" id="CHEBI:15377"/>
        <dbReference type="ChEBI" id="CHEBI:16240"/>
        <dbReference type="ChEBI" id="CHEBI:17499"/>
    </reaction>
</comment>
<evidence type="ECO:0000256" key="6">
    <source>
        <dbReference type="ARBA" id="ARBA00022621"/>
    </source>
</evidence>
<dbReference type="STRING" id="240159.A0A4U5U2A6"/>
<dbReference type="GO" id="GO:0016528">
    <property type="term" value="C:sarcoplasm"/>
    <property type="evidence" value="ECO:0007669"/>
    <property type="project" value="UniProtKB-SubCell"/>
</dbReference>
<comment type="subcellular location">
    <subcellularLocation>
        <location evidence="11">Cytoplasm</location>
        <location evidence="11">Sarcoplasm</location>
    </subcellularLocation>
</comment>
<evidence type="ECO:0000256" key="15">
    <source>
        <dbReference type="RuleBase" id="RU000356"/>
    </source>
</evidence>
<dbReference type="Proteomes" id="UP000298787">
    <property type="component" value="Chromosome 3"/>
</dbReference>
<keyword evidence="3 15" id="KW-0813">Transport</keyword>
<sequence>MTDFDMVLKFWDPVEADYNGYGSLVLNRLFKEHPNSLQHFPKFVGKSSSELATSQDVANHGGIVLKKLAELLRAKGNHAAIVKPLATSHADKHKIPLENFKTISEIIVKIMAEKTGLDVAGQQALRNVMAAVIADIAANYKELGFDQ</sequence>
<evidence type="ECO:0000259" key="17">
    <source>
        <dbReference type="PROSITE" id="PS01033"/>
    </source>
</evidence>
<keyword evidence="19" id="KW-1185">Reference proteome</keyword>
<dbReference type="GO" id="GO:0070062">
    <property type="term" value="C:extracellular exosome"/>
    <property type="evidence" value="ECO:0007669"/>
    <property type="project" value="TreeGrafter"/>
</dbReference>
<dbReference type="PRINTS" id="PR00613">
    <property type="entry name" value="MYOGLOBIN"/>
</dbReference>
<reference evidence="18 19" key="1">
    <citation type="submission" date="2019-01" db="EMBL/GenBank/DDBJ databases">
        <title>Genome Assembly of Collichthys lucidus.</title>
        <authorList>
            <person name="Cai M."/>
            <person name="Xiao S."/>
        </authorList>
    </citation>
    <scope>NUCLEOTIDE SEQUENCE [LARGE SCALE GENOMIC DNA]</scope>
    <source>
        <strain evidence="18">JT15FE1705JMU</strain>
        <tissue evidence="18">Muscle</tissue>
    </source>
</reference>
<evidence type="ECO:0000256" key="11">
    <source>
        <dbReference type="ARBA" id="ARBA00044498"/>
    </source>
</evidence>
<evidence type="ECO:0000256" key="5">
    <source>
        <dbReference type="ARBA" id="ARBA00022617"/>
    </source>
</evidence>
<dbReference type="PROSITE" id="PS01033">
    <property type="entry name" value="GLOBIN"/>
    <property type="match status" value="1"/>
</dbReference>
<dbReference type="InterPro" id="IPR002335">
    <property type="entry name" value="Myoglobin"/>
</dbReference>
<dbReference type="GO" id="GO:0005344">
    <property type="term" value="F:oxygen carrier activity"/>
    <property type="evidence" value="ECO:0007669"/>
    <property type="project" value="UniProtKB-UniRule"/>
</dbReference>
<comment type="subunit">
    <text evidence="12">Monomeric.</text>
</comment>
<dbReference type="PANTHER" id="PTHR47132">
    <property type="entry name" value="MYOGLOBIN"/>
    <property type="match status" value="1"/>
</dbReference>
<organism evidence="18 19">
    <name type="scientific">Collichthys lucidus</name>
    <name type="common">Big head croaker</name>
    <name type="synonym">Sciaena lucida</name>
    <dbReference type="NCBI Taxonomy" id="240159"/>
    <lineage>
        <taxon>Eukaryota</taxon>
        <taxon>Metazoa</taxon>
        <taxon>Chordata</taxon>
        <taxon>Craniata</taxon>
        <taxon>Vertebrata</taxon>
        <taxon>Euteleostomi</taxon>
        <taxon>Actinopterygii</taxon>
        <taxon>Neopterygii</taxon>
        <taxon>Teleostei</taxon>
        <taxon>Neoteleostei</taxon>
        <taxon>Acanthomorphata</taxon>
        <taxon>Eupercaria</taxon>
        <taxon>Sciaenidae</taxon>
        <taxon>Collichthys</taxon>
    </lineage>
</organism>
<keyword evidence="10 16" id="KW-0514">Muscle protein</keyword>
<dbReference type="OrthoDB" id="6344802at2759"/>
<dbReference type="Gene3D" id="6.10.140.2110">
    <property type="match status" value="1"/>
</dbReference>
<keyword evidence="8" id="KW-0560">Oxidoreductase</keyword>
<keyword evidence="6 15" id="KW-0561">Oxygen transport</keyword>
<evidence type="ECO:0000256" key="9">
    <source>
        <dbReference type="ARBA" id="ARBA00023004"/>
    </source>
</evidence>
<evidence type="ECO:0000256" key="3">
    <source>
        <dbReference type="ARBA" id="ARBA00022448"/>
    </source>
</evidence>
<gene>
    <name evidence="18" type="ORF">D9C73_002129</name>
</gene>
<dbReference type="SUPFAM" id="SSF46458">
    <property type="entry name" value="Globin-like"/>
    <property type="match status" value="1"/>
</dbReference>
<evidence type="ECO:0000256" key="7">
    <source>
        <dbReference type="ARBA" id="ARBA00022723"/>
    </source>
</evidence>
<evidence type="ECO:0000313" key="19">
    <source>
        <dbReference type="Proteomes" id="UP000298787"/>
    </source>
</evidence>
<evidence type="ECO:0000256" key="10">
    <source>
        <dbReference type="ARBA" id="ARBA00023179"/>
    </source>
</evidence>
<dbReference type="PANTHER" id="PTHR47132:SF1">
    <property type="entry name" value="MYOGLOBIN"/>
    <property type="match status" value="1"/>
</dbReference>
<evidence type="ECO:0000256" key="16">
    <source>
        <dbReference type="RuleBase" id="RU251113"/>
    </source>
</evidence>
<proteinExistence type="inferred from homology"/>
<evidence type="ECO:0000313" key="18">
    <source>
        <dbReference type="EMBL" id="TKS68069.1"/>
    </source>
</evidence>
<comment type="function">
    <text evidence="16">Monomeric heme protein which primary function is to store oxygen and facilitate its diffusion within muscle tissues. Reversibly binds oxygen through a pentacoordinated heme iron and enables its timely and efficient release as needed during periods of heightened demand. Depending on the oxidative conditions of tissues and cells, and in addition to its ability to bind oxygen, it also has a nitrite reductase activity whereby it regulates the production of bioactive nitric oxide. Under stress conditions, like hypoxia and anoxia, it also protects cells against reactive oxygen species thanks to its pseudoperoxidase activity.</text>
</comment>
<evidence type="ECO:0000256" key="14">
    <source>
        <dbReference type="ARBA" id="ARBA00049931"/>
    </source>
</evidence>